<dbReference type="Proteomes" id="UP000481153">
    <property type="component" value="Unassembled WGS sequence"/>
</dbReference>
<feature type="non-terminal residue" evidence="2">
    <location>
        <position position="140"/>
    </location>
</feature>
<protein>
    <submittedName>
        <fullName evidence="2">Uncharacterized protein</fullName>
    </submittedName>
</protein>
<organism evidence="2 3">
    <name type="scientific">Aphanomyces euteiches</name>
    <dbReference type="NCBI Taxonomy" id="100861"/>
    <lineage>
        <taxon>Eukaryota</taxon>
        <taxon>Sar</taxon>
        <taxon>Stramenopiles</taxon>
        <taxon>Oomycota</taxon>
        <taxon>Saprolegniomycetes</taxon>
        <taxon>Saprolegniales</taxon>
        <taxon>Verrucalvaceae</taxon>
        <taxon>Aphanomyces</taxon>
    </lineage>
</organism>
<feature type="non-terminal residue" evidence="2">
    <location>
        <position position="1"/>
    </location>
</feature>
<comment type="caution">
    <text evidence="2">The sequence shown here is derived from an EMBL/GenBank/DDBJ whole genome shotgun (WGS) entry which is preliminary data.</text>
</comment>
<sequence length="140" mass="16014">VWPPKRQLIFLQDAQHDAIVLLLPRRSLLPLCLLDVHQPPHAQEGRRSPYVVRVPQSQSQFDPKGLRDETPAKTQAAREGTTTPTHSQDGLRSHASRSQGCQRYVQQRRRYSPIRAVASRRPTAHTEPRRLRAASCHHEL</sequence>
<feature type="compositionally biased region" description="Basic and acidic residues" evidence="1">
    <location>
        <begin position="124"/>
        <end position="140"/>
    </location>
</feature>
<evidence type="ECO:0000256" key="1">
    <source>
        <dbReference type="SAM" id="MobiDB-lite"/>
    </source>
</evidence>
<feature type="compositionally biased region" description="Polar residues" evidence="1">
    <location>
        <begin position="80"/>
        <end position="105"/>
    </location>
</feature>
<dbReference type="AlphaFoldDB" id="A0A6G0X886"/>
<gene>
    <name evidence="2" type="ORF">Ae201684_007262</name>
</gene>
<feature type="region of interest" description="Disordered" evidence="1">
    <location>
        <begin position="40"/>
        <end position="140"/>
    </location>
</feature>
<dbReference type="EMBL" id="VJMJ01000089">
    <property type="protein sequence ID" value="KAF0736240.1"/>
    <property type="molecule type" value="Genomic_DNA"/>
</dbReference>
<name>A0A6G0X886_9STRA</name>
<proteinExistence type="predicted"/>
<keyword evidence="3" id="KW-1185">Reference proteome</keyword>
<reference evidence="2 3" key="1">
    <citation type="submission" date="2019-07" db="EMBL/GenBank/DDBJ databases">
        <title>Genomics analysis of Aphanomyces spp. identifies a new class of oomycete effector associated with host adaptation.</title>
        <authorList>
            <person name="Gaulin E."/>
        </authorList>
    </citation>
    <scope>NUCLEOTIDE SEQUENCE [LARGE SCALE GENOMIC DNA]</scope>
    <source>
        <strain evidence="2 3">ATCC 201684</strain>
    </source>
</reference>
<evidence type="ECO:0000313" key="3">
    <source>
        <dbReference type="Proteomes" id="UP000481153"/>
    </source>
</evidence>
<accession>A0A6G0X886</accession>
<evidence type="ECO:0000313" key="2">
    <source>
        <dbReference type="EMBL" id="KAF0736240.1"/>
    </source>
</evidence>